<proteinExistence type="predicted"/>
<keyword evidence="1" id="KW-0472">Membrane</keyword>
<feature type="transmembrane region" description="Helical" evidence="1">
    <location>
        <begin position="6"/>
        <end position="26"/>
    </location>
</feature>
<keyword evidence="1" id="KW-0812">Transmembrane</keyword>
<reference evidence="2 3" key="1">
    <citation type="submission" date="2023-07" db="EMBL/GenBank/DDBJ databases">
        <title>Sorghum-associated microbial communities from plants grown in Nebraska, USA.</title>
        <authorList>
            <person name="Schachtman D."/>
        </authorList>
    </citation>
    <scope>NUCLEOTIDE SEQUENCE [LARGE SCALE GENOMIC DNA]</scope>
    <source>
        <strain evidence="2 3">4249</strain>
    </source>
</reference>
<organism evidence="2 3">
    <name type="scientific">Hydrogenophaga palleronii</name>
    <dbReference type="NCBI Taxonomy" id="65655"/>
    <lineage>
        <taxon>Bacteria</taxon>
        <taxon>Pseudomonadati</taxon>
        <taxon>Pseudomonadota</taxon>
        <taxon>Betaproteobacteria</taxon>
        <taxon>Burkholderiales</taxon>
        <taxon>Comamonadaceae</taxon>
        <taxon>Hydrogenophaga</taxon>
    </lineage>
</organism>
<evidence type="ECO:0000313" key="3">
    <source>
        <dbReference type="Proteomes" id="UP001265700"/>
    </source>
</evidence>
<feature type="transmembrane region" description="Helical" evidence="1">
    <location>
        <begin position="72"/>
        <end position="94"/>
    </location>
</feature>
<keyword evidence="3" id="KW-1185">Reference proteome</keyword>
<protein>
    <submittedName>
        <fullName evidence="2">Branched-subunit amino acid transport protein</fullName>
    </submittedName>
</protein>
<evidence type="ECO:0000313" key="2">
    <source>
        <dbReference type="EMBL" id="MDR7150550.1"/>
    </source>
</evidence>
<evidence type="ECO:0000256" key="1">
    <source>
        <dbReference type="SAM" id="Phobius"/>
    </source>
</evidence>
<keyword evidence="1" id="KW-1133">Transmembrane helix</keyword>
<feature type="transmembrane region" description="Helical" evidence="1">
    <location>
        <begin position="33"/>
        <end position="52"/>
    </location>
</feature>
<sequence length="108" mass="11427">MKCSTAGIFGAMLVVYGLVLLPALFIDGYLDSPVGVLVLLPYLSIYLFHAAGVPGLLMNGGACGWGWCAPTVFGWVFLAGVWAGLAWGVAHLLARLCAARRRSEVLTD</sequence>
<name>A0ABU1WMN6_9BURK</name>
<dbReference type="RefSeq" id="WP_310316176.1">
    <property type="nucleotide sequence ID" value="NZ_JAVDWU010000004.1"/>
</dbReference>
<gene>
    <name evidence="2" type="ORF">J2W49_002508</name>
</gene>
<dbReference type="Proteomes" id="UP001265700">
    <property type="component" value="Unassembled WGS sequence"/>
</dbReference>
<comment type="caution">
    <text evidence="2">The sequence shown here is derived from an EMBL/GenBank/DDBJ whole genome shotgun (WGS) entry which is preliminary data.</text>
</comment>
<dbReference type="EMBL" id="JAVDWU010000004">
    <property type="protein sequence ID" value="MDR7150550.1"/>
    <property type="molecule type" value="Genomic_DNA"/>
</dbReference>
<accession>A0ABU1WMN6</accession>